<dbReference type="AlphaFoldDB" id="A0A9W6WR64"/>
<keyword evidence="2" id="KW-1185">Reference proteome</keyword>
<gene>
    <name evidence="1" type="ORF">Plil01_000342100</name>
</gene>
<organism evidence="1 2">
    <name type="scientific">Phytophthora lilii</name>
    <dbReference type="NCBI Taxonomy" id="2077276"/>
    <lineage>
        <taxon>Eukaryota</taxon>
        <taxon>Sar</taxon>
        <taxon>Stramenopiles</taxon>
        <taxon>Oomycota</taxon>
        <taxon>Peronosporomycetes</taxon>
        <taxon>Peronosporales</taxon>
        <taxon>Peronosporaceae</taxon>
        <taxon>Phytophthora</taxon>
    </lineage>
</organism>
<protein>
    <submittedName>
        <fullName evidence="1">Unnamed protein product</fullName>
    </submittedName>
</protein>
<accession>A0A9W6WR64</accession>
<dbReference type="Proteomes" id="UP001165083">
    <property type="component" value="Unassembled WGS sequence"/>
</dbReference>
<proteinExistence type="predicted"/>
<dbReference type="EMBL" id="BSXW01000133">
    <property type="protein sequence ID" value="GMF12875.1"/>
    <property type="molecule type" value="Genomic_DNA"/>
</dbReference>
<comment type="caution">
    <text evidence="1">The sequence shown here is derived from an EMBL/GenBank/DDBJ whole genome shotgun (WGS) entry which is preliminary data.</text>
</comment>
<evidence type="ECO:0000313" key="1">
    <source>
        <dbReference type="EMBL" id="GMF12875.1"/>
    </source>
</evidence>
<sequence length="188" mass="21309">MENAASTFASFPVMTMPGSPPGLSTELTRRFRLDPECDDFCRSLLARLSDSHDAVATHDDKWKDKYCTILKSFITLLQPRPLLQRIVGGESIASWFRSLNNTLDTIPVRIGLENFAGEDHWLQAWKRGCEEQTRVLARLLTNTNSKVLVGEMNDAHMVQSILITMRINSNIESNKTGRLLELQQRTCD</sequence>
<name>A0A9W6WR64_9STRA</name>
<evidence type="ECO:0000313" key="2">
    <source>
        <dbReference type="Proteomes" id="UP001165083"/>
    </source>
</evidence>
<reference evidence="1" key="1">
    <citation type="submission" date="2023-04" db="EMBL/GenBank/DDBJ databases">
        <title>Phytophthora lilii NBRC 32176.</title>
        <authorList>
            <person name="Ichikawa N."/>
            <person name="Sato H."/>
            <person name="Tonouchi N."/>
        </authorList>
    </citation>
    <scope>NUCLEOTIDE SEQUENCE</scope>
    <source>
        <strain evidence="1">NBRC 32176</strain>
    </source>
</reference>